<comment type="catalytic activity">
    <reaction evidence="1">
        <text>coproporphyrinogen III + 3 O2 = coproporphyrin III + 3 H2O2</text>
        <dbReference type="Rhea" id="RHEA:43436"/>
        <dbReference type="ChEBI" id="CHEBI:15379"/>
        <dbReference type="ChEBI" id="CHEBI:16240"/>
        <dbReference type="ChEBI" id="CHEBI:57309"/>
        <dbReference type="ChEBI" id="CHEBI:131725"/>
        <dbReference type="EC" id="1.3.3.15"/>
    </reaction>
    <physiologicalReaction direction="left-to-right" evidence="1">
        <dbReference type="Rhea" id="RHEA:43437"/>
    </physiologicalReaction>
</comment>
<dbReference type="Gene3D" id="3.50.50.60">
    <property type="entry name" value="FAD/NAD(P)-binding domain"/>
    <property type="match status" value="1"/>
</dbReference>
<dbReference type="InterPro" id="IPR004572">
    <property type="entry name" value="Protoporphyrinogen_oxidase"/>
</dbReference>
<dbReference type="PANTHER" id="PTHR42923">
    <property type="entry name" value="PROTOPORPHYRINOGEN OXIDASE"/>
    <property type="match status" value="1"/>
</dbReference>
<evidence type="ECO:0000256" key="7">
    <source>
        <dbReference type="ARBA" id="ARBA00019046"/>
    </source>
</evidence>
<dbReference type="InterPro" id="IPR002937">
    <property type="entry name" value="Amino_oxidase"/>
</dbReference>
<dbReference type="OrthoDB" id="3450553at2"/>
<evidence type="ECO:0000256" key="5">
    <source>
        <dbReference type="ARBA" id="ARBA00008310"/>
    </source>
</evidence>
<dbReference type="Pfam" id="PF01593">
    <property type="entry name" value="Amino_oxidase"/>
    <property type="match status" value="1"/>
</dbReference>
<dbReference type="AlphaFoldDB" id="A0A1D9MMN3"/>
<keyword evidence="8 12" id="KW-0285">Flavoprotein</keyword>
<dbReference type="GO" id="GO:0006783">
    <property type="term" value="P:heme biosynthetic process"/>
    <property type="evidence" value="ECO:0007669"/>
    <property type="project" value="UniProtKB-UniRule"/>
</dbReference>
<sequence>MPVVIIGGGITGLSVAAGLARRGKPFVILEAADRLGGQIRTIKRQGYTFEVGPNTGTVSTPEVAELFEFASSARLEVANETAKARWIWQQDRFRPLPSGLLSAATTPLFTFRDKLRVLGEPWRKRGTNPNETVGELAARRLGKSFVRNAVDPFIGGIYAGDPYRLVTRFALPKLYNLEANHGSFIRGSIAKMRTPKTDRDRKATKQVFSAEGGLTALVDALETALQPHGKILTGVQNVSAKMLAPHQWQVSFTHQGQAQELIAQTVVSTVRADLLAPIFPDLTGKLAPIESLRYAPVAEVVFGYDHLPSVNRKAFGGLVPSEENRDVLGILFPSSCFAGRTPHPDSALFTVFVGGMRRGQKLLSLAEDELVALARREVENMLQIPQGVSPDLVEVARYPKAIAQYEASTEQRLERISQLEYDYPGLILAGAIRDGIGLAHRITQGSQIGAMLAVN</sequence>
<evidence type="ECO:0000313" key="14">
    <source>
        <dbReference type="EMBL" id="AOZ73552.1"/>
    </source>
</evidence>
<comment type="similarity">
    <text evidence="5 12">Belongs to the protoporphyrinogen/coproporphyrinogen oxidase family. Coproporphyrinogen III oxidase subfamily.</text>
</comment>
<evidence type="ECO:0000256" key="3">
    <source>
        <dbReference type="ARBA" id="ARBA00002185"/>
    </source>
</evidence>
<comment type="subcellular location">
    <subcellularLocation>
        <location evidence="12">Cytoplasm</location>
    </subcellularLocation>
</comment>
<comment type="cofactor">
    <cofactor evidence="2 12">
        <name>FAD</name>
        <dbReference type="ChEBI" id="CHEBI:57692"/>
    </cofactor>
</comment>
<dbReference type="EC" id="1.3.3.15" evidence="6 12"/>
<gene>
    <name evidence="14" type="ORF">BK816_08050</name>
</gene>
<dbReference type="Proteomes" id="UP000176288">
    <property type="component" value="Chromosome"/>
</dbReference>
<dbReference type="GO" id="GO:0004729">
    <property type="term" value="F:oxygen-dependent protoporphyrinogen oxidase activity"/>
    <property type="evidence" value="ECO:0007669"/>
    <property type="project" value="UniProtKB-UniRule"/>
</dbReference>
<comment type="function">
    <text evidence="3 12">Involved in coproporphyrin-dependent heme b biosynthesis. Catalyzes the oxidation of coproporphyrinogen III to coproporphyrin III.</text>
</comment>
<evidence type="ECO:0000259" key="13">
    <source>
        <dbReference type="Pfam" id="PF01593"/>
    </source>
</evidence>
<proteinExistence type="inferred from homology"/>
<dbReference type="EMBL" id="CP017812">
    <property type="protein sequence ID" value="AOZ73552.1"/>
    <property type="molecule type" value="Genomic_DNA"/>
</dbReference>
<evidence type="ECO:0000256" key="6">
    <source>
        <dbReference type="ARBA" id="ARBA00012402"/>
    </source>
</evidence>
<name>A0A1D9MMN3_9ACTO</name>
<keyword evidence="12" id="KW-0963">Cytoplasm</keyword>
<keyword evidence="10 12" id="KW-0560">Oxidoreductase</keyword>
<dbReference type="SUPFAM" id="SSF54373">
    <property type="entry name" value="FAD-linked reductases, C-terminal domain"/>
    <property type="match status" value="1"/>
</dbReference>
<evidence type="ECO:0000256" key="9">
    <source>
        <dbReference type="ARBA" id="ARBA00022827"/>
    </source>
</evidence>
<dbReference type="GO" id="GO:0005737">
    <property type="term" value="C:cytoplasm"/>
    <property type="evidence" value="ECO:0007669"/>
    <property type="project" value="UniProtKB-SubCell"/>
</dbReference>
<evidence type="ECO:0000256" key="1">
    <source>
        <dbReference type="ARBA" id="ARBA00001755"/>
    </source>
</evidence>
<evidence type="ECO:0000256" key="4">
    <source>
        <dbReference type="ARBA" id="ARBA00004744"/>
    </source>
</evidence>
<evidence type="ECO:0000256" key="2">
    <source>
        <dbReference type="ARBA" id="ARBA00001974"/>
    </source>
</evidence>
<dbReference type="InterPro" id="IPR036188">
    <property type="entry name" value="FAD/NAD-bd_sf"/>
</dbReference>
<keyword evidence="11 12" id="KW-0350">Heme biosynthesis</keyword>
<dbReference type="InterPro" id="IPR050464">
    <property type="entry name" value="Zeta_carotene_desat/Oxidored"/>
</dbReference>
<evidence type="ECO:0000256" key="8">
    <source>
        <dbReference type="ARBA" id="ARBA00022630"/>
    </source>
</evidence>
<dbReference type="UniPathway" id="UPA00252"/>
<reference evidence="14 15" key="1">
    <citation type="submission" date="2016-10" db="EMBL/GenBank/DDBJ databases">
        <title>Actinomyces aegypiusis sp. nov., isolated from the Aegypius monachus in Qinghai Tibet Plateau China.</title>
        <authorList>
            <person name="Wang Y."/>
        </authorList>
    </citation>
    <scope>NUCLEOTIDE SEQUENCE [LARGE SCALE GENOMIC DNA]</scope>
    <source>
        <strain evidence="14 15">VUL4_3</strain>
    </source>
</reference>
<keyword evidence="9 12" id="KW-0274">FAD</keyword>
<evidence type="ECO:0000256" key="10">
    <source>
        <dbReference type="ARBA" id="ARBA00023002"/>
    </source>
</evidence>
<evidence type="ECO:0000313" key="15">
    <source>
        <dbReference type="Proteomes" id="UP000176288"/>
    </source>
</evidence>
<dbReference type="Gene3D" id="1.10.3110.10">
    <property type="entry name" value="protoporphyrinogen ix oxidase, domain 3"/>
    <property type="match status" value="1"/>
</dbReference>
<dbReference type="Gene3D" id="3.90.660.20">
    <property type="entry name" value="Protoporphyrinogen oxidase, mitochondrial, domain 2"/>
    <property type="match status" value="1"/>
</dbReference>
<protein>
    <recommendedName>
        <fullName evidence="7 12">Coproporphyrinogen III oxidase</fullName>
        <ecNumber evidence="6 12">1.3.3.15</ecNumber>
    </recommendedName>
</protein>
<evidence type="ECO:0000256" key="11">
    <source>
        <dbReference type="ARBA" id="ARBA00023133"/>
    </source>
</evidence>
<dbReference type="KEGG" id="avu:BK816_08050"/>
<dbReference type="STRING" id="1912795.BK816_08050"/>
<keyword evidence="15" id="KW-1185">Reference proteome</keyword>
<accession>A0A1D9MMN3</accession>
<dbReference type="SUPFAM" id="SSF51905">
    <property type="entry name" value="FAD/NAD(P)-binding domain"/>
    <property type="match status" value="1"/>
</dbReference>
<comment type="pathway">
    <text evidence="4 12">Porphyrin-containing compound metabolism; protoheme biosynthesis.</text>
</comment>
<dbReference type="NCBIfam" id="TIGR00562">
    <property type="entry name" value="proto_IX_ox"/>
    <property type="match status" value="1"/>
</dbReference>
<evidence type="ECO:0000256" key="12">
    <source>
        <dbReference type="RuleBase" id="RU364052"/>
    </source>
</evidence>
<dbReference type="PANTHER" id="PTHR42923:SF3">
    <property type="entry name" value="PROTOPORPHYRINOGEN OXIDASE"/>
    <property type="match status" value="1"/>
</dbReference>
<organism evidence="14 15">
    <name type="scientific">Boudabousia tangfeifanii</name>
    <dbReference type="NCBI Taxonomy" id="1912795"/>
    <lineage>
        <taxon>Bacteria</taxon>
        <taxon>Bacillati</taxon>
        <taxon>Actinomycetota</taxon>
        <taxon>Actinomycetes</taxon>
        <taxon>Actinomycetales</taxon>
        <taxon>Actinomycetaceae</taxon>
        <taxon>Boudabousia</taxon>
    </lineage>
</organism>
<feature type="domain" description="Amine oxidase" evidence="13">
    <location>
        <begin position="10"/>
        <end position="431"/>
    </location>
</feature>